<dbReference type="EMBL" id="ABIY02000035">
    <property type="protein sequence ID" value="EDV02590.1"/>
    <property type="molecule type" value="Genomic_DNA"/>
</dbReference>
<reference evidence="2 3" key="2">
    <citation type="submission" date="2008-04" db="EMBL/GenBank/DDBJ databases">
        <authorList>
            <person name="Fulton L."/>
            <person name="Clifton S."/>
            <person name="Fulton B."/>
            <person name="Xu J."/>
            <person name="Minx P."/>
            <person name="Pepin K.H."/>
            <person name="Johnson M."/>
            <person name="Thiruvilangam P."/>
            <person name="Bhonagiri V."/>
            <person name="Nash W.E."/>
            <person name="Mardis E.R."/>
            <person name="Wilson R.K."/>
        </authorList>
    </citation>
    <scope>NUCLEOTIDE SEQUENCE [LARGE SCALE GENOMIC DNA]</scope>
    <source>
        <strain evidence="2 3">DSM 17136</strain>
    </source>
</reference>
<sequence length="84" mass="10144">MFILPYKYKKNPLIMRWQNGKWYENNSSLHHRESMSSYHKGELKTAQPGSLSRYYPPNNLLVVYRQNNQIIYICNSLTNIQYEK</sequence>
<dbReference type="AlphaFoldDB" id="B3JEM1"/>
<evidence type="ECO:0000313" key="2">
    <source>
        <dbReference type="EMBL" id="EDV02590.1"/>
    </source>
</evidence>
<name>B3JEM1_9BACT</name>
<dbReference type="Proteomes" id="UP000003146">
    <property type="component" value="Unassembled WGS sequence"/>
</dbReference>
<proteinExistence type="predicted"/>
<dbReference type="EMBL" id="ABIY02000114">
    <property type="protein sequence ID" value="EDU99858.1"/>
    <property type="molecule type" value="Genomic_DNA"/>
</dbReference>
<gene>
    <name evidence="2" type="ORF">BACCOP_00314</name>
    <name evidence="1" type="ORF">BACCOP_03124</name>
</gene>
<organism evidence="2 3">
    <name type="scientific">Phocaeicola coprocola DSM 17136</name>
    <dbReference type="NCBI Taxonomy" id="470145"/>
    <lineage>
        <taxon>Bacteria</taxon>
        <taxon>Pseudomonadati</taxon>
        <taxon>Bacteroidota</taxon>
        <taxon>Bacteroidia</taxon>
        <taxon>Bacteroidales</taxon>
        <taxon>Bacteroidaceae</taxon>
        <taxon>Phocaeicola</taxon>
    </lineage>
</organism>
<dbReference type="STRING" id="470145.BACCOP_00314"/>
<comment type="caution">
    <text evidence="2">The sequence shown here is derived from an EMBL/GenBank/DDBJ whole genome shotgun (WGS) entry which is preliminary data.</text>
</comment>
<evidence type="ECO:0000313" key="1">
    <source>
        <dbReference type="EMBL" id="EDU99858.1"/>
    </source>
</evidence>
<dbReference type="HOGENOM" id="CLU_2520643_0_0_10"/>
<evidence type="ECO:0000313" key="3">
    <source>
        <dbReference type="Proteomes" id="UP000003146"/>
    </source>
</evidence>
<protein>
    <submittedName>
        <fullName evidence="2">Uncharacterized protein</fullName>
    </submittedName>
</protein>
<reference evidence="2 3" key="1">
    <citation type="submission" date="2008-04" db="EMBL/GenBank/DDBJ databases">
        <title>Draft genome sequence of Bacteroides coprocola (DSM 17136).</title>
        <authorList>
            <person name="Sudarsanam P."/>
            <person name="Ley R."/>
            <person name="Guruge J."/>
            <person name="Turnbaugh P.J."/>
            <person name="Mahowald M."/>
            <person name="Liep D."/>
            <person name="Gordon J."/>
        </authorList>
    </citation>
    <scope>NUCLEOTIDE SEQUENCE [LARGE SCALE GENOMIC DNA]</scope>
    <source>
        <strain evidence="2 3">DSM 17136</strain>
    </source>
</reference>
<accession>B3JEM1</accession>